<dbReference type="SUPFAM" id="SSF55718">
    <property type="entry name" value="SCP-like"/>
    <property type="match status" value="1"/>
</dbReference>
<evidence type="ECO:0000313" key="3">
    <source>
        <dbReference type="Proteomes" id="UP001258181"/>
    </source>
</evidence>
<dbReference type="Pfam" id="PF17668">
    <property type="entry name" value="Acetyltransf_17"/>
    <property type="match status" value="1"/>
</dbReference>
<sequence>MIIRKLAENEFDLAIKLSEYAFQYKVKQEDLPKRYKMLKRHEIWGEFEEDGELIAKLHILSLETNVEEQRFSMGGIAGVATWPEHRRKGSVTRLLKHALQTMKENGQTISLLHPFNIEFYRRFGWELTASVNKYTLEKNDLFRYSDALGKVIRLSKEDGNAQLNSVYEQWFKKYNHLLIRPDYWWDNHVFTEGYNRILYCDEHGEPTGYLCCKAAEKLLDVQEFVYVTEEARRGLWNFIAQHDSMVDKVKIVAPSSDQLPYLLNNPRIQQETYPYFMARIVDVEEFLKQYPLKETSDSLTLTVKDEKAEWNNGTITVSPEGISFDQASCSGDLQLDIQTLTAVLLGAQNPAFLFECGKIKGRFEKVETLKKIITNQPTAFIDFF</sequence>
<dbReference type="PANTHER" id="PTHR37817">
    <property type="entry name" value="N-ACETYLTRANSFERASE EIS"/>
    <property type="match status" value="1"/>
</dbReference>
<dbReference type="SUPFAM" id="SSF55729">
    <property type="entry name" value="Acyl-CoA N-acyltransferases (Nat)"/>
    <property type="match status" value="1"/>
</dbReference>
<dbReference type="EMBL" id="JAVDWA010000005">
    <property type="protein sequence ID" value="MDR7073991.1"/>
    <property type="molecule type" value="Genomic_DNA"/>
</dbReference>
<dbReference type="InterPro" id="IPR025559">
    <property type="entry name" value="Eis_dom"/>
</dbReference>
<dbReference type="Pfam" id="PF13527">
    <property type="entry name" value="Acetyltransf_9"/>
    <property type="match status" value="1"/>
</dbReference>
<dbReference type="InterPro" id="IPR000182">
    <property type="entry name" value="GNAT_dom"/>
</dbReference>
<comment type="caution">
    <text evidence="2">The sequence shown here is derived from an EMBL/GenBank/DDBJ whole genome shotgun (WGS) entry which is preliminary data.</text>
</comment>
<dbReference type="PANTHER" id="PTHR37817:SF1">
    <property type="entry name" value="N-ACETYLTRANSFERASE EIS"/>
    <property type="match status" value="1"/>
</dbReference>
<evidence type="ECO:0000313" key="2">
    <source>
        <dbReference type="EMBL" id="MDR7073991.1"/>
    </source>
</evidence>
<accession>A0ABU1U3C6</accession>
<feature type="domain" description="N-acetyltransferase" evidence="1">
    <location>
        <begin position="1"/>
        <end position="149"/>
    </location>
</feature>
<name>A0ABU1U3C6_9BACL</name>
<dbReference type="InterPro" id="IPR036527">
    <property type="entry name" value="SCP2_sterol-bd_dom_sf"/>
</dbReference>
<keyword evidence="3" id="KW-1185">Reference proteome</keyword>
<dbReference type="InterPro" id="IPR016181">
    <property type="entry name" value="Acyl_CoA_acyltransferase"/>
</dbReference>
<evidence type="ECO:0000259" key="1">
    <source>
        <dbReference type="PROSITE" id="PS51186"/>
    </source>
</evidence>
<gene>
    <name evidence="2" type="ORF">J2X07_002981</name>
</gene>
<dbReference type="Pfam" id="PF13530">
    <property type="entry name" value="SCP2_2"/>
    <property type="match status" value="1"/>
</dbReference>
<reference evidence="2 3" key="1">
    <citation type="submission" date="2023-07" db="EMBL/GenBank/DDBJ databases">
        <title>Sorghum-associated microbial communities from plants grown in Nebraska, USA.</title>
        <authorList>
            <person name="Schachtman D."/>
        </authorList>
    </citation>
    <scope>NUCLEOTIDE SEQUENCE [LARGE SCALE GENOMIC DNA]</scope>
    <source>
        <strain evidence="2 3">BE211</strain>
    </source>
</reference>
<dbReference type="InterPro" id="IPR051554">
    <property type="entry name" value="Acetyltransferase_Eis"/>
</dbReference>
<dbReference type="InterPro" id="IPR041380">
    <property type="entry name" value="Acetyltransf_17"/>
</dbReference>
<dbReference type="Gene3D" id="3.30.1050.10">
    <property type="entry name" value="SCP2 sterol-binding domain"/>
    <property type="match status" value="1"/>
</dbReference>
<dbReference type="PROSITE" id="PS51186">
    <property type="entry name" value="GNAT"/>
    <property type="match status" value="1"/>
</dbReference>
<dbReference type="Gene3D" id="3.40.630.30">
    <property type="match status" value="2"/>
</dbReference>
<protein>
    <submittedName>
        <fullName evidence="2">Acetyltransferase</fullName>
    </submittedName>
</protein>
<dbReference type="CDD" id="cd04301">
    <property type="entry name" value="NAT_SF"/>
    <property type="match status" value="1"/>
</dbReference>
<dbReference type="RefSeq" id="WP_310260210.1">
    <property type="nucleotide sequence ID" value="NZ_JAVDWA010000005.1"/>
</dbReference>
<dbReference type="Proteomes" id="UP001258181">
    <property type="component" value="Unassembled WGS sequence"/>
</dbReference>
<proteinExistence type="predicted"/>
<organism evidence="2 3">
    <name type="scientific">Fictibacillus barbaricus</name>
    <dbReference type="NCBI Taxonomy" id="182136"/>
    <lineage>
        <taxon>Bacteria</taxon>
        <taxon>Bacillati</taxon>
        <taxon>Bacillota</taxon>
        <taxon>Bacilli</taxon>
        <taxon>Bacillales</taxon>
        <taxon>Fictibacillaceae</taxon>
        <taxon>Fictibacillus</taxon>
    </lineage>
</organism>